<keyword evidence="8 9" id="KW-0472">Membrane</keyword>
<dbReference type="InterPro" id="IPR045584">
    <property type="entry name" value="Pilin-like"/>
</dbReference>
<reference evidence="11 12" key="1">
    <citation type="submission" date="2019-08" db="EMBL/GenBank/DDBJ databases">
        <authorList>
            <person name="Guy L."/>
        </authorList>
    </citation>
    <scope>NUCLEOTIDE SEQUENCE [LARGE SCALE GENOMIC DNA]</scope>
    <source>
        <strain evidence="11 12">SGT-108</strain>
    </source>
</reference>
<keyword evidence="7 9" id="KW-1133">Transmembrane helix</keyword>
<organism evidence="11 12">
    <name type="scientific">Aquicella siphonis</name>
    <dbReference type="NCBI Taxonomy" id="254247"/>
    <lineage>
        <taxon>Bacteria</taxon>
        <taxon>Pseudomonadati</taxon>
        <taxon>Pseudomonadota</taxon>
        <taxon>Gammaproteobacteria</taxon>
        <taxon>Legionellales</taxon>
        <taxon>Coxiellaceae</taxon>
        <taxon>Aquicella</taxon>
    </lineage>
</organism>
<protein>
    <recommendedName>
        <fullName evidence="9">Type II secretion system protein I</fullName>
        <shortName evidence="9">T2SS minor pseudopilin I</shortName>
    </recommendedName>
</protein>
<proteinExistence type="inferred from homology"/>
<evidence type="ECO:0000313" key="12">
    <source>
        <dbReference type="Proteomes" id="UP000324194"/>
    </source>
</evidence>
<dbReference type="Proteomes" id="UP000324194">
    <property type="component" value="Chromosome 1"/>
</dbReference>
<dbReference type="InterPro" id="IPR003413">
    <property type="entry name" value="T2SS_GspI_C"/>
</dbReference>
<comment type="similarity">
    <text evidence="2 9">Belongs to the GSP I family.</text>
</comment>
<dbReference type="NCBIfam" id="TIGR01707">
    <property type="entry name" value="gspI"/>
    <property type="match status" value="1"/>
</dbReference>
<dbReference type="Pfam" id="PF02501">
    <property type="entry name" value="T2SSI"/>
    <property type="match status" value="1"/>
</dbReference>
<feature type="domain" description="Type II secretion system protein GspI C-terminal" evidence="10">
    <location>
        <begin position="51"/>
        <end position="134"/>
    </location>
</feature>
<keyword evidence="5 9" id="KW-0997">Cell inner membrane</keyword>
<dbReference type="EMBL" id="LR699119">
    <property type="protein sequence ID" value="VVC75073.1"/>
    <property type="molecule type" value="Genomic_DNA"/>
</dbReference>
<comment type="subunit">
    <text evidence="9">Type II secretion is composed of four main components: the outer membrane complex, the inner membrane complex, the cytoplasmic secretion ATPase and the periplasm-spanning pseudopilus.</text>
</comment>
<dbReference type="InterPro" id="IPR012902">
    <property type="entry name" value="N_methyl_site"/>
</dbReference>
<dbReference type="NCBIfam" id="TIGR02532">
    <property type="entry name" value="IV_pilin_GFxxxE"/>
    <property type="match status" value="1"/>
</dbReference>
<dbReference type="InterPro" id="IPR010052">
    <property type="entry name" value="T2SS_protein-GspI"/>
</dbReference>
<gene>
    <name evidence="11" type="ORF">AQUSIP_03490</name>
</gene>
<name>A0A5E4PF66_9COXI</name>
<feature type="transmembrane region" description="Helical" evidence="9">
    <location>
        <begin position="20"/>
        <end position="38"/>
    </location>
</feature>
<evidence type="ECO:0000256" key="4">
    <source>
        <dbReference type="ARBA" id="ARBA00022481"/>
    </source>
</evidence>
<dbReference type="Gene3D" id="3.30.1300.30">
    <property type="entry name" value="GSPII I/J protein-like"/>
    <property type="match status" value="1"/>
</dbReference>
<dbReference type="KEGG" id="asip:AQUSIP_03490"/>
<keyword evidence="4 9" id="KW-0488">Methylation</keyword>
<evidence type="ECO:0000256" key="1">
    <source>
        <dbReference type="ARBA" id="ARBA00004377"/>
    </source>
</evidence>
<evidence type="ECO:0000256" key="5">
    <source>
        <dbReference type="ARBA" id="ARBA00022519"/>
    </source>
</evidence>
<comment type="PTM">
    <text evidence="9">Cleaved by prepilin peptidase.</text>
</comment>
<accession>A0A5E4PF66</accession>
<dbReference type="PANTHER" id="PTHR38779">
    <property type="entry name" value="TYPE II SECRETION SYSTEM PROTEIN I-RELATED"/>
    <property type="match status" value="1"/>
</dbReference>
<evidence type="ECO:0000256" key="9">
    <source>
        <dbReference type="RuleBase" id="RU368030"/>
    </source>
</evidence>
<dbReference type="SUPFAM" id="SSF54523">
    <property type="entry name" value="Pili subunits"/>
    <property type="match status" value="1"/>
</dbReference>
<keyword evidence="12" id="KW-1185">Reference proteome</keyword>
<comment type="subcellular location">
    <subcellularLocation>
        <location evidence="1 9">Cell inner membrane</location>
        <topology evidence="1 9">Single-pass membrane protein</topology>
    </subcellularLocation>
</comment>
<evidence type="ECO:0000259" key="10">
    <source>
        <dbReference type="Pfam" id="PF02501"/>
    </source>
</evidence>
<evidence type="ECO:0000256" key="6">
    <source>
        <dbReference type="ARBA" id="ARBA00022692"/>
    </source>
</evidence>
<evidence type="ECO:0000256" key="2">
    <source>
        <dbReference type="ARBA" id="ARBA00008358"/>
    </source>
</evidence>
<dbReference type="AlphaFoldDB" id="A0A5E4PF66"/>
<dbReference type="GO" id="GO:0005886">
    <property type="term" value="C:plasma membrane"/>
    <property type="evidence" value="ECO:0007669"/>
    <property type="project" value="UniProtKB-SubCell"/>
</dbReference>
<evidence type="ECO:0000256" key="3">
    <source>
        <dbReference type="ARBA" id="ARBA00022475"/>
    </source>
</evidence>
<dbReference type="Pfam" id="PF07963">
    <property type="entry name" value="N_methyl"/>
    <property type="match status" value="1"/>
</dbReference>
<keyword evidence="3" id="KW-1003">Cell membrane</keyword>
<dbReference type="PROSITE" id="PS00409">
    <property type="entry name" value="PROKAR_NTER_METHYL"/>
    <property type="match status" value="1"/>
</dbReference>
<evidence type="ECO:0000256" key="8">
    <source>
        <dbReference type="ARBA" id="ARBA00023136"/>
    </source>
</evidence>
<evidence type="ECO:0000256" key="7">
    <source>
        <dbReference type="ARBA" id="ARBA00022989"/>
    </source>
</evidence>
<dbReference type="GO" id="GO:0015628">
    <property type="term" value="P:protein secretion by the type II secretion system"/>
    <property type="evidence" value="ECO:0007669"/>
    <property type="project" value="UniProtKB-UniRule"/>
</dbReference>
<dbReference type="RefSeq" id="WP_172622692.1">
    <property type="nucleotide sequence ID" value="NZ_LR699119.1"/>
</dbReference>
<dbReference type="PANTHER" id="PTHR38779:SF2">
    <property type="entry name" value="TYPE II SECRETION SYSTEM PROTEIN I-RELATED"/>
    <property type="match status" value="1"/>
</dbReference>
<comment type="function">
    <text evidence="9">Component of the type II secretion system required for the energy-dependent secretion of extracellular factors such as proteases and toxins from the periplasm.</text>
</comment>
<keyword evidence="6 9" id="KW-0812">Transmembrane</keyword>
<sequence>MVVSPANYCLKAAKQAGLTLIEVLIALAIVSIAMTAVIKATSQNINSTGYLQKKTMALWVGQQVLNEIRAGVLKTGGSSGSQKLTTEMLGQEWYWSTEEEETPNPRIKKVRVKVFANEEDEQDETPIMTLESFLYHEQ</sequence>
<dbReference type="GO" id="GO:0015627">
    <property type="term" value="C:type II protein secretion system complex"/>
    <property type="evidence" value="ECO:0007669"/>
    <property type="project" value="UniProtKB-UniRule"/>
</dbReference>
<evidence type="ECO:0000313" key="11">
    <source>
        <dbReference type="EMBL" id="VVC75073.1"/>
    </source>
</evidence>